<protein>
    <submittedName>
        <fullName evidence="1">Nitroreductase/quinone reductase family protein</fullName>
    </submittedName>
</protein>
<dbReference type="EMBL" id="JBBEGN010000003">
    <property type="protein sequence ID" value="MEJ2867835.1"/>
    <property type="molecule type" value="Genomic_DNA"/>
</dbReference>
<dbReference type="Proteomes" id="UP001385809">
    <property type="component" value="Unassembled WGS sequence"/>
</dbReference>
<proteinExistence type="predicted"/>
<evidence type="ECO:0000313" key="1">
    <source>
        <dbReference type="EMBL" id="MEJ2867835.1"/>
    </source>
</evidence>
<accession>A0ABU8MKI4</accession>
<comment type="caution">
    <text evidence="1">The sequence shown here is derived from an EMBL/GenBank/DDBJ whole genome shotgun (WGS) entry which is preliminary data.</text>
</comment>
<dbReference type="SUPFAM" id="SSF50475">
    <property type="entry name" value="FMN-binding split barrel"/>
    <property type="match status" value="1"/>
</dbReference>
<name>A0ABU8MKI4_9PSEU</name>
<dbReference type="InterPro" id="IPR012349">
    <property type="entry name" value="Split_barrel_FMN-bd"/>
</dbReference>
<dbReference type="Gene3D" id="2.30.110.10">
    <property type="entry name" value="Electron Transport, Fmn-binding Protein, Chain A"/>
    <property type="match status" value="1"/>
</dbReference>
<gene>
    <name evidence="1" type="ORF">WCD74_08670</name>
</gene>
<dbReference type="InterPro" id="IPR004378">
    <property type="entry name" value="F420H2_quin_Rdtase"/>
</dbReference>
<reference evidence="1 2" key="1">
    <citation type="submission" date="2024-03" db="EMBL/GenBank/DDBJ databases">
        <title>Actinomycetospora sp. OC33-EN08, a novel actinomycete isolated from wild orchid (Aerides multiflora).</title>
        <authorList>
            <person name="Suriyachadkun C."/>
        </authorList>
    </citation>
    <scope>NUCLEOTIDE SEQUENCE [LARGE SCALE GENOMIC DNA]</scope>
    <source>
        <strain evidence="1 2">OC33-EN08</strain>
    </source>
</reference>
<dbReference type="Pfam" id="PF04075">
    <property type="entry name" value="F420H2_quin_red"/>
    <property type="match status" value="1"/>
</dbReference>
<dbReference type="RefSeq" id="WP_337694443.1">
    <property type="nucleotide sequence ID" value="NZ_JBBEGN010000003.1"/>
</dbReference>
<evidence type="ECO:0000313" key="2">
    <source>
        <dbReference type="Proteomes" id="UP001385809"/>
    </source>
</evidence>
<organism evidence="1 2">
    <name type="scientific">Actinomycetospora aurantiaca</name>
    <dbReference type="NCBI Taxonomy" id="3129233"/>
    <lineage>
        <taxon>Bacteria</taxon>
        <taxon>Bacillati</taxon>
        <taxon>Actinomycetota</taxon>
        <taxon>Actinomycetes</taxon>
        <taxon>Pseudonocardiales</taxon>
        <taxon>Pseudonocardiaceae</taxon>
        <taxon>Actinomycetospora</taxon>
    </lineage>
</organism>
<sequence>MTATHYQQPGFVTRRIMNPLVAFATRRGLSLAGSAVLGVRGRTSGELRTTPVNPLPLDGERYLVAARGQTQWVRNIRVAGDAELTVGRRTEHITVRELTEPAEVVPVLRAYLKAWAWEVGAFFDGVGADASDDELAAIAGRHPVFVVTSAEPAPRR</sequence>
<keyword evidence="2" id="KW-1185">Reference proteome</keyword>